<evidence type="ECO:0000256" key="1">
    <source>
        <dbReference type="SAM" id="MobiDB-lite"/>
    </source>
</evidence>
<dbReference type="Proteomes" id="UP000585614">
    <property type="component" value="Unassembled WGS sequence"/>
</dbReference>
<organism evidence="2 3">
    <name type="scientific">Rhinolophus ferrumequinum</name>
    <name type="common">Greater horseshoe bat</name>
    <dbReference type="NCBI Taxonomy" id="59479"/>
    <lineage>
        <taxon>Eukaryota</taxon>
        <taxon>Metazoa</taxon>
        <taxon>Chordata</taxon>
        <taxon>Craniata</taxon>
        <taxon>Vertebrata</taxon>
        <taxon>Euteleostomi</taxon>
        <taxon>Mammalia</taxon>
        <taxon>Eutheria</taxon>
        <taxon>Laurasiatheria</taxon>
        <taxon>Chiroptera</taxon>
        <taxon>Yinpterochiroptera</taxon>
        <taxon>Rhinolophoidea</taxon>
        <taxon>Rhinolophidae</taxon>
        <taxon>Rhinolophinae</taxon>
        <taxon>Rhinolophus</taxon>
    </lineage>
</organism>
<protein>
    <submittedName>
        <fullName evidence="2">Proline rich mitotic checkpoint control factor</fullName>
    </submittedName>
</protein>
<name>A0A7J7SZJ7_RHIFE</name>
<evidence type="ECO:0000313" key="3">
    <source>
        <dbReference type="Proteomes" id="UP000585614"/>
    </source>
</evidence>
<feature type="compositionally biased region" description="Gly residues" evidence="1">
    <location>
        <begin position="84"/>
        <end position="93"/>
    </location>
</feature>
<gene>
    <name evidence="2" type="ORF">mRhiFer1_013505</name>
</gene>
<dbReference type="AlphaFoldDB" id="A0A7J7SZJ7"/>
<proteinExistence type="predicted"/>
<dbReference type="EMBL" id="JACAGC010000021">
    <property type="protein sequence ID" value="KAF6293517.1"/>
    <property type="molecule type" value="Genomic_DNA"/>
</dbReference>
<sequence length="93" mass="9953">MPPWSSRWQQARVGPLGCPSLGTTTVTVSSPRMAPPVPPVLTTRIITVVATTPHRTQPWAPRRKSPQTPPSSMTKHLSGCRARGTGGGRRSTS</sequence>
<reference evidence="2 3" key="1">
    <citation type="journal article" date="2020" name="Nature">
        <title>Six reference-quality genomes reveal evolution of bat adaptations.</title>
        <authorList>
            <person name="Jebb D."/>
            <person name="Huang Z."/>
            <person name="Pippel M."/>
            <person name="Hughes G.M."/>
            <person name="Lavrichenko K."/>
            <person name="Devanna P."/>
            <person name="Winkler S."/>
            <person name="Jermiin L.S."/>
            <person name="Skirmuntt E.C."/>
            <person name="Katzourakis A."/>
            <person name="Burkitt-Gray L."/>
            <person name="Ray D.A."/>
            <person name="Sullivan K.A.M."/>
            <person name="Roscito J.G."/>
            <person name="Kirilenko B.M."/>
            <person name="Davalos L.M."/>
            <person name="Corthals A.P."/>
            <person name="Power M.L."/>
            <person name="Jones G."/>
            <person name="Ransome R.D."/>
            <person name="Dechmann D.K.N."/>
            <person name="Locatelli A.G."/>
            <person name="Puechmaille S.J."/>
            <person name="Fedrigo O."/>
            <person name="Jarvis E.D."/>
            <person name="Hiller M."/>
            <person name="Vernes S.C."/>
            <person name="Myers E.W."/>
            <person name="Teeling E.C."/>
        </authorList>
    </citation>
    <scope>NUCLEOTIDE SEQUENCE [LARGE SCALE GENOMIC DNA]</scope>
    <source>
        <strain evidence="2">MRhiFer1</strain>
        <tissue evidence="2">Lung</tissue>
    </source>
</reference>
<comment type="caution">
    <text evidence="2">The sequence shown here is derived from an EMBL/GenBank/DDBJ whole genome shotgun (WGS) entry which is preliminary data.</text>
</comment>
<evidence type="ECO:0000313" key="2">
    <source>
        <dbReference type="EMBL" id="KAF6293517.1"/>
    </source>
</evidence>
<feature type="region of interest" description="Disordered" evidence="1">
    <location>
        <begin position="52"/>
        <end position="93"/>
    </location>
</feature>
<accession>A0A7J7SZJ7</accession>